<gene>
    <name evidence="10" type="primary">pstA</name>
    <name evidence="10" type="ORF">IAC73_00710</name>
</gene>
<accession>A0A9D1N8A5</accession>
<evidence type="ECO:0000313" key="10">
    <source>
        <dbReference type="EMBL" id="HIU98347.1"/>
    </source>
</evidence>
<reference evidence="10" key="2">
    <citation type="journal article" date="2021" name="PeerJ">
        <title>Extensive microbial diversity within the chicken gut microbiome revealed by metagenomics and culture.</title>
        <authorList>
            <person name="Gilroy R."/>
            <person name="Ravi A."/>
            <person name="Getino M."/>
            <person name="Pursley I."/>
            <person name="Horton D.L."/>
            <person name="Alikhan N.F."/>
            <person name="Baker D."/>
            <person name="Gharbi K."/>
            <person name="Hall N."/>
            <person name="Watson M."/>
            <person name="Adriaenssens E.M."/>
            <person name="Foster-Nyarko E."/>
            <person name="Jarju S."/>
            <person name="Secka A."/>
            <person name="Antonio M."/>
            <person name="Oren A."/>
            <person name="Chaudhuri R.R."/>
            <person name="La Ragione R."/>
            <person name="Hildebrand F."/>
            <person name="Pallen M.J."/>
        </authorList>
    </citation>
    <scope>NUCLEOTIDE SEQUENCE</scope>
    <source>
        <strain evidence="10">10406</strain>
    </source>
</reference>
<proteinExistence type="inferred from homology"/>
<organism evidence="10 11">
    <name type="scientific">Candidatus Limadaptatus stercoripullorum</name>
    <dbReference type="NCBI Taxonomy" id="2840846"/>
    <lineage>
        <taxon>Bacteria</taxon>
        <taxon>Bacillati</taxon>
        <taxon>Bacillota</taxon>
        <taxon>Clostridia</taxon>
        <taxon>Eubacteriales</taxon>
        <taxon>Candidatus Limadaptatus</taxon>
    </lineage>
</organism>
<feature type="transmembrane region" description="Helical" evidence="8">
    <location>
        <begin position="30"/>
        <end position="58"/>
    </location>
</feature>
<dbReference type="InterPro" id="IPR005672">
    <property type="entry name" value="Phosphate_PstA"/>
</dbReference>
<reference evidence="10" key="1">
    <citation type="submission" date="2020-10" db="EMBL/GenBank/DDBJ databases">
        <authorList>
            <person name="Gilroy R."/>
        </authorList>
    </citation>
    <scope>NUCLEOTIDE SEQUENCE</scope>
    <source>
        <strain evidence="10">10406</strain>
    </source>
</reference>
<evidence type="ECO:0000259" key="9">
    <source>
        <dbReference type="PROSITE" id="PS50928"/>
    </source>
</evidence>
<dbReference type="GO" id="GO:0005315">
    <property type="term" value="F:phosphate transmembrane transporter activity"/>
    <property type="evidence" value="ECO:0007669"/>
    <property type="project" value="InterPro"/>
</dbReference>
<comment type="subcellular location">
    <subcellularLocation>
        <location evidence="1 8">Cell membrane</location>
        <topology evidence="1 8">Multi-pass membrane protein</topology>
    </subcellularLocation>
</comment>
<keyword evidence="5 8" id="KW-0812">Transmembrane</keyword>
<protein>
    <recommendedName>
        <fullName evidence="8">Phosphate transport system permease protein PstA</fullName>
    </recommendedName>
</protein>
<feature type="domain" description="ABC transmembrane type-1" evidence="9">
    <location>
        <begin position="84"/>
        <end position="287"/>
    </location>
</feature>
<dbReference type="NCBIfam" id="TIGR00974">
    <property type="entry name" value="3a0107s02c"/>
    <property type="match status" value="1"/>
</dbReference>
<feature type="transmembrane region" description="Helical" evidence="8">
    <location>
        <begin position="270"/>
        <end position="290"/>
    </location>
</feature>
<dbReference type="Proteomes" id="UP000886857">
    <property type="component" value="Unassembled WGS sequence"/>
</dbReference>
<evidence type="ECO:0000256" key="3">
    <source>
        <dbReference type="ARBA" id="ARBA00022448"/>
    </source>
</evidence>
<dbReference type="PROSITE" id="PS50928">
    <property type="entry name" value="ABC_TM1"/>
    <property type="match status" value="1"/>
</dbReference>
<name>A0A9D1N8A5_9FIRM</name>
<comment type="similarity">
    <text evidence="2 8">Belongs to the binding-protein-dependent transport system permease family. CysTW subfamily.</text>
</comment>
<dbReference type="GO" id="GO:0035435">
    <property type="term" value="P:phosphate ion transmembrane transport"/>
    <property type="evidence" value="ECO:0007669"/>
    <property type="project" value="InterPro"/>
</dbReference>
<evidence type="ECO:0000256" key="6">
    <source>
        <dbReference type="ARBA" id="ARBA00022989"/>
    </source>
</evidence>
<keyword evidence="3" id="KW-0813">Transport</keyword>
<dbReference type="SUPFAM" id="SSF161098">
    <property type="entry name" value="MetI-like"/>
    <property type="match status" value="1"/>
</dbReference>
<evidence type="ECO:0000256" key="7">
    <source>
        <dbReference type="ARBA" id="ARBA00023136"/>
    </source>
</evidence>
<keyword evidence="7 8" id="KW-0472">Membrane</keyword>
<keyword evidence="6 8" id="KW-1133">Transmembrane helix</keyword>
<evidence type="ECO:0000313" key="11">
    <source>
        <dbReference type="Proteomes" id="UP000886857"/>
    </source>
</evidence>
<dbReference type="Pfam" id="PF00528">
    <property type="entry name" value="BPD_transp_1"/>
    <property type="match status" value="1"/>
</dbReference>
<evidence type="ECO:0000256" key="4">
    <source>
        <dbReference type="ARBA" id="ARBA00022475"/>
    </source>
</evidence>
<feature type="transmembrane region" description="Helical" evidence="8">
    <location>
        <begin position="129"/>
        <end position="147"/>
    </location>
</feature>
<comment type="caution">
    <text evidence="10">The sequence shown here is derived from an EMBL/GenBank/DDBJ whole genome shotgun (WGS) entry which is preliminary data.</text>
</comment>
<sequence length="298" mass="32091">MKAAADLRGRPFVNRRGLKQRLKEYSKHPISLAVMLLVILSALATAALVVWIVVYVLMQGLPNLTPELFEWEYTVDNRSLTPALINTLIIAGLSLVIAVPVGVAAAIFMTEYTSSRNKFVAVVRMAAETLSGIPSIVYGIFGMLLFVEVVFKRYSMIAGILTMAIMVLPLVMRTTEEALKAVPVSFREGSFALGAGKLRTVFGIVLPAALPGIISGVILAFGRVVGETAALIYTAGTVARVPDSLLGSGETLSVHMYLLSSEGLYVDQSWATAVILILLVLLINGAAELVSDKFKKEY</sequence>
<evidence type="ECO:0000256" key="5">
    <source>
        <dbReference type="ARBA" id="ARBA00022692"/>
    </source>
</evidence>
<dbReference type="PANTHER" id="PTHR43470:SF3">
    <property type="entry name" value="PHOSPHATE TRANSPORT SYSTEM PERMEASE PROTEIN PSTA-RELATED"/>
    <property type="match status" value="1"/>
</dbReference>
<feature type="transmembrane region" description="Helical" evidence="8">
    <location>
        <begin position="83"/>
        <end position="108"/>
    </location>
</feature>
<dbReference type="InterPro" id="IPR000515">
    <property type="entry name" value="MetI-like"/>
</dbReference>
<dbReference type="GO" id="GO:0005886">
    <property type="term" value="C:plasma membrane"/>
    <property type="evidence" value="ECO:0007669"/>
    <property type="project" value="UniProtKB-SubCell"/>
</dbReference>
<feature type="transmembrane region" description="Helical" evidence="8">
    <location>
        <begin position="201"/>
        <end position="221"/>
    </location>
</feature>
<feature type="transmembrane region" description="Helical" evidence="8">
    <location>
        <begin position="153"/>
        <end position="171"/>
    </location>
</feature>
<dbReference type="AlphaFoldDB" id="A0A9D1N8A5"/>
<dbReference type="EMBL" id="DVOE01000010">
    <property type="protein sequence ID" value="HIU98347.1"/>
    <property type="molecule type" value="Genomic_DNA"/>
</dbReference>
<dbReference type="CDD" id="cd06261">
    <property type="entry name" value="TM_PBP2"/>
    <property type="match status" value="1"/>
</dbReference>
<dbReference type="PANTHER" id="PTHR43470">
    <property type="entry name" value="PHOSPHATE TRANSPORT SYSTEM PERMEASE PROTEIN PSTA-RELATED"/>
    <property type="match status" value="1"/>
</dbReference>
<evidence type="ECO:0000256" key="1">
    <source>
        <dbReference type="ARBA" id="ARBA00004651"/>
    </source>
</evidence>
<dbReference type="Gene3D" id="1.10.3720.10">
    <property type="entry name" value="MetI-like"/>
    <property type="match status" value="1"/>
</dbReference>
<keyword evidence="4 8" id="KW-1003">Cell membrane</keyword>
<evidence type="ECO:0000256" key="2">
    <source>
        <dbReference type="ARBA" id="ARBA00007069"/>
    </source>
</evidence>
<dbReference type="InterPro" id="IPR035906">
    <property type="entry name" value="MetI-like_sf"/>
</dbReference>
<evidence type="ECO:0000256" key="8">
    <source>
        <dbReference type="RuleBase" id="RU363043"/>
    </source>
</evidence>